<protein>
    <submittedName>
        <fullName evidence="2">Uncharacterized protein</fullName>
    </submittedName>
</protein>
<reference evidence="2 3" key="1">
    <citation type="submission" date="2020-07" db="EMBL/GenBank/DDBJ databases">
        <title>Pseudogemmobacter sp. nov., isolated from poultry manure in Taiwan.</title>
        <authorList>
            <person name="Lin S.-Y."/>
            <person name="Tang Y.-S."/>
            <person name="Young C.-C."/>
        </authorList>
    </citation>
    <scope>NUCLEOTIDE SEQUENCE [LARGE SCALE GENOMIC DNA]</scope>
    <source>
        <strain evidence="2 3">CC-YST710</strain>
    </source>
</reference>
<dbReference type="EMBL" id="JACDXX010000002">
    <property type="protein sequence ID" value="MCB5409037.1"/>
    <property type="molecule type" value="Genomic_DNA"/>
</dbReference>
<proteinExistence type="predicted"/>
<accession>A0ABS8CI25</accession>
<name>A0ABS8CI25_9RHOB</name>
<feature type="region of interest" description="Disordered" evidence="1">
    <location>
        <begin position="40"/>
        <end position="76"/>
    </location>
</feature>
<sequence>MAQIAEACQAGIAALRQARKLAQVGLNVLLPVFGDLPPEQITPEDRRDYIGKPGRPDVGMRRSGPGVLPAHCSETG</sequence>
<feature type="compositionally biased region" description="Basic and acidic residues" evidence="1">
    <location>
        <begin position="43"/>
        <end position="60"/>
    </location>
</feature>
<evidence type="ECO:0000313" key="3">
    <source>
        <dbReference type="Proteomes" id="UP001198571"/>
    </source>
</evidence>
<dbReference type="Proteomes" id="UP001198571">
    <property type="component" value="Unassembled WGS sequence"/>
</dbReference>
<comment type="caution">
    <text evidence="2">The sequence shown here is derived from an EMBL/GenBank/DDBJ whole genome shotgun (WGS) entry which is preliminary data.</text>
</comment>
<evidence type="ECO:0000256" key="1">
    <source>
        <dbReference type="SAM" id="MobiDB-lite"/>
    </source>
</evidence>
<evidence type="ECO:0000313" key="2">
    <source>
        <dbReference type="EMBL" id="MCB5409037.1"/>
    </source>
</evidence>
<organism evidence="2 3">
    <name type="scientific">Pseudogemmobacter faecipullorum</name>
    <dbReference type="NCBI Taxonomy" id="2755041"/>
    <lineage>
        <taxon>Bacteria</taxon>
        <taxon>Pseudomonadati</taxon>
        <taxon>Pseudomonadota</taxon>
        <taxon>Alphaproteobacteria</taxon>
        <taxon>Rhodobacterales</taxon>
        <taxon>Paracoccaceae</taxon>
        <taxon>Pseudogemmobacter</taxon>
    </lineage>
</organism>
<keyword evidence="3" id="KW-1185">Reference proteome</keyword>
<dbReference type="RefSeq" id="WP_226933931.1">
    <property type="nucleotide sequence ID" value="NZ_JACDXX010000002.1"/>
</dbReference>
<gene>
    <name evidence="2" type="ORF">H0485_03290</name>
</gene>